<dbReference type="SUPFAM" id="SSF53850">
    <property type="entry name" value="Periplasmic binding protein-like II"/>
    <property type="match status" value="1"/>
</dbReference>
<dbReference type="PIRSF" id="PIRSF002854">
    <property type="entry name" value="MetQ"/>
    <property type="match status" value="1"/>
</dbReference>
<proteinExistence type="inferred from homology"/>
<comment type="caution">
    <text evidence="8">The sequence shown here is derived from an EMBL/GenBank/DDBJ whole genome shotgun (WGS) entry which is preliminary data.</text>
</comment>
<evidence type="ECO:0000256" key="6">
    <source>
        <dbReference type="ARBA" id="ARBA00023288"/>
    </source>
</evidence>
<evidence type="ECO:0000256" key="4">
    <source>
        <dbReference type="ARBA" id="ARBA00023136"/>
    </source>
</evidence>
<keyword evidence="6" id="KW-0449">Lipoprotein</keyword>
<evidence type="ECO:0000256" key="5">
    <source>
        <dbReference type="ARBA" id="ARBA00023139"/>
    </source>
</evidence>
<keyword evidence="8" id="KW-0614">Plasmid</keyword>
<dbReference type="EMBL" id="NOWT01000011">
    <property type="protein sequence ID" value="OYD83821.1"/>
    <property type="molecule type" value="Genomic_DNA"/>
</dbReference>
<dbReference type="GO" id="GO:0016020">
    <property type="term" value="C:membrane"/>
    <property type="evidence" value="ECO:0007669"/>
    <property type="project" value="UniProtKB-SubCell"/>
</dbReference>
<keyword evidence="3 7" id="KW-0732">Signal</keyword>
<dbReference type="CDD" id="cd13598">
    <property type="entry name" value="PBP2_lipoprotein_IlpA_like"/>
    <property type="match status" value="1"/>
</dbReference>
<accession>A0A235HDD7</accession>
<comment type="similarity">
    <text evidence="2">Belongs to the NlpA lipoprotein family.</text>
</comment>
<dbReference type="NCBIfam" id="TIGR00363">
    <property type="entry name" value="MetQ/NlpA family lipoprotein"/>
    <property type="match status" value="1"/>
</dbReference>
<keyword evidence="4" id="KW-0472">Membrane</keyword>
<evidence type="ECO:0000256" key="2">
    <source>
        <dbReference type="ARBA" id="ARBA00008973"/>
    </source>
</evidence>
<gene>
    <name evidence="8" type="ORF">CHT98_13630</name>
</gene>
<dbReference type="Proteomes" id="UP000215367">
    <property type="component" value="Unassembled WGS sequence"/>
</dbReference>
<evidence type="ECO:0000256" key="1">
    <source>
        <dbReference type="ARBA" id="ARBA00004635"/>
    </source>
</evidence>
<comment type="subcellular location">
    <subcellularLocation>
        <location evidence="1">Membrane</location>
        <topology evidence="1">Lipid-anchor</topology>
    </subcellularLocation>
</comment>
<feature type="chain" id="PRO_5012714725" evidence="7">
    <location>
        <begin position="22"/>
        <end position="263"/>
    </location>
</feature>
<evidence type="ECO:0000313" key="9">
    <source>
        <dbReference type="Proteomes" id="UP000215367"/>
    </source>
</evidence>
<dbReference type="Pfam" id="PF03180">
    <property type="entry name" value="Lipoprotein_9"/>
    <property type="match status" value="1"/>
</dbReference>
<keyword evidence="5" id="KW-0564">Palmitate</keyword>
<name>A0A235HDD7_AZOBR</name>
<evidence type="ECO:0000256" key="7">
    <source>
        <dbReference type="SAM" id="SignalP"/>
    </source>
</evidence>
<protein>
    <submittedName>
        <fullName evidence="8">Metal ABC transporter substrate-binding protein</fullName>
    </submittedName>
</protein>
<dbReference type="InterPro" id="IPR004872">
    <property type="entry name" value="Lipoprotein_NlpA"/>
</dbReference>
<evidence type="ECO:0000256" key="3">
    <source>
        <dbReference type="ARBA" id="ARBA00022729"/>
    </source>
</evidence>
<organism evidence="8 9">
    <name type="scientific">Azospirillum brasilense</name>
    <dbReference type="NCBI Taxonomy" id="192"/>
    <lineage>
        <taxon>Bacteria</taxon>
        <taxon>Pseudomonadati</taxon>
        <taxon>Pseudomonadota</taxon>
        <taxon>Alphaproteobacteria</taxon>
        <taxon>Rhodospirillales</taxon>
        <taxon>Azospirillaceae</taxon>
        <taxon>Azospirillum</taxon>
    </lineage>
</organism>
<dbReference type="PANTHER" id="PTHR30429:SF1">
    <property type="entry name" value="D-METHIONINE-BINDING LIPOPROTEIN METQ-RELATED"/>
    <property type="match status" value="1"/>
</dbReference>
<dbReference type="Gene3D" id="3.40.190.10">
    <property type="entry name" value="Periplasmic binding protein-like II"/>
    <property type="match status" value="2"/>
</dbReference>
<dbReference type="AlphaFoldDB" id="A0A235HDD7"/>
<feature type="signal peptide" evidence="7">
    <location>
        <begin position="1"/>
        <end position="21"/>
    </location>
</feature>
<geneLocation type="plasmid" evidence="8">
    <name>unnamed</name>
</geneLocation>
<dbReference type="PANTHER" id="PTHR30429">
    <property type="entry name" value="D-METHIONINE-BINDING LIPOPROTEIN METQ"/>
    <property type="match status" value="1"/>
</dbReference>
<sequence length="263" mass="28245">MKRLILAATGLLLALAAPAQAQTQTQTIKVGATSGPHAQILEVVKANAAKDGLDIQIVEFTEYIQPNAALAAGDLEANSYQHLPFLKAQIDARGYDIVPVGKTTLFPIAVYSKRHKTVADLPVGASISIPNDPSNGARSLLLLESAGLIKLKPEAGIRATPLDIVENPKKLKIVELESPQLVHSLDDVDASAVNTNYALEAKLNPVKDSLILESPQSQYTCEIVVRRKDADQPWVKTLVAAYQSPVVKEFIQTKFNGAAVPGW</sequence>
<evidence type="ECO:0000313" key="8">
    <source>
        <dbReference type="EMBL" id="OYD83821.1"/>
    </source>
</evidence>
<reference evidence="8 9" key="1">
    <citation type="submission" date="2017-07" db="EMBL/GenBank/DDBJ databases">
        <title>Whole genome sequence of Azospirillum brasilense 2A1, a potential biofertilizer strain.</title>
        <authorList>
            <person name="Fontana C.A."/>
            <person name="Toffoli L.M."/>
            <person name="Salazar S.M."/>
            <person name="Puglisi E."/>
            <person name="Pedraza R."/>
            <person name="Bassi D."/>
            <person name="Cocconcelli P.S."/>
        </authorList>
    </citation>
    <scope>NUCLEOTIDE SEQUENCE [LARGE SCALE GENOMIC DNA]</scope>
    <source>
        <strain evidence="8 9">2A1</strain>
        <plasmid evidence="8">unnamed</plasmid>
    </source>
</reference>